<name>A0A0G4FK44_VITBC</name>
<keyword evidence="4" id="KW-1185">Reference proteome</keyword>
<protein>
    <recommendedName>
        <fullName evidence="2">Deltex C-terminal domain-containing protein</fullName>
    </recommendedName>
</protein>
<dbReference type="VEuPathDB" id="CryptoDB:Vbra_15660"/>
<evidence type="ECO:0000313" key="3">
    <source>
        <dbReference type="EMBL" id="CEM14148.1"/>
    </source>
</evidence>
<dbReference type="Gene3D" id="3.30.390.130">
    <property type="match status" value="1"/>
</dbReference>
<gene>
    <name evidence="3" type="ORF">Vbra_15660</name>
</gene>
<feature type="domain" description="Deltex C-terminal" evidence="2">
    <location>
        <begin position="196"/>
        <end position="243"/>
    </location>
</feature>
<evidence type="ECO:0000313" key="4">
    <source>
        <dbReference type="Proteomes" id="UP000041254"/>
    </source>
</evidence>
<dbReference type="OrthoDB" id="527344at2759"/>
<dbReference type="InParanoid" id="A0A0G4FK44"/>
<sequence>MTCVAFDLQDLISGGSDYIPFEVPDGPIPQTHFNWDGVCDKKGCGGGKKYYMHVERKPNHPAESDPSSRKDGMGPRSTLGCTENRADDGRDLMGRLQEMVQMFERAEREGLKYFARLRGAYHYRSSSYLEFEDLSAHSTPNDCIEGRGVASMSKHEASHWVRQLVETHQELKAMDRFSNDFDLRSYLVDEANTGRTSVTTGEKNTLMWGGVHHKTNLDHGAAHGYPDQGYFFNATHELHGHGIVPTPMEQTLLTGDTPPLGTAPYGRPPTLKCVQGPPSPADLLVDDDADLEERLRCWCCC</sequence>
<reference evidence="3 4" key="1">
    <citation type="submission" date="2014-11" db="EMBL/GenBank/DDBJ databases">
        <authorList>
            <person name="Zhu J."/>
            <person name="Qi W."/>
            <person name="Song R."/>
        </authorList>
    </citation>
    <scope>NUCLEOTIDE SEQUENCE [LARGE SCALE GENOMIC DNA]</scope>
</reference>
<proteinExistence type="predicted"/>
<evidence type="ECO:0000256" key="1">
    <source>
        <dbReference type="SAM" id="MobiDB-lite"/>
    </source>
</evidence>
<dbReference type="InterPro" id="IPR039399">
    <property type="entry name" value="Deltex_C_sf"/>
</dbReference>
<accession>A0A0G4FK44</accession>
<dbReference type="PhylomeDB" id="A0A0G4FK44"/>
<dbReference type="Pfam" id="PF18102">
    <property type="entry name" value="DTC"/>
    <property type="match status" value="1"/>
</dbReference>
<dbReference type="Proteomes" id="UP000041254">
    <property type="component" value="Unassembled WGS sequence"/>
</dbReference>
<feature type="region of interest" description="Disordered" evidence="1">
    <location>
        <begin position="57"/>
        <end position="87"/>
    </location>
</feature>
<evidence type="ECO:0000259" key="2">
    <source>
        <dbReference type="Pfam" id="PF18102"/>
    </source>
</evidence>
<dbReference type="AlphaFoldDB" id="A0A0G4FK44"/>
<organism evidence="3 4">
    <name type="scientific">Vitrella brassicaformis (strain CCMP3155)</name>
    <dbReference type="NCBI Taxonomy" id="1169540"/>
    <lineage>
        <taxon>Eukaryota</taxon>
        <taxon>Sar</taxon>
        <taxon>Alveolata</taxon>
        <taxon>Colpodellida</taxon>
        <taxon>Vitrellaceae</taxon>
        <taxon>Vitrella</taxon>
    </lineage>
</organism>
<feature type="compositionally biased region" description="Basic and acidic residues" evidence="1">
    <location>
        <begin position="57"/>
        <end position="73"/>
    </location>
</feature>
<dbReference type="InterPro" id="IPR039396">
    <property type="entry name" value="Deltex_C"/>
</dbReference>
<dbReference type="EMBL" id="CDMY01000454">
    <property type="protein sequence ID" value="CEM14148.1"/>
    <property type="molecule type" value="Genomic_DNA"/>
</dbReference>